<dbReference type="Pfam" id="PF06985">
    <property type="entry name" value="HET"/>
    <property type="match status" value="1"/>
</dbReference>
<dbReference type="EMBL" id="JAACFV010000035">
    <property type="protein sequence ID" value="KAF7509916.1"/>
    <property type="molecule type" value="Genomic_DNA"/>
</dbReference>
<organism evidence="2 3">
    <name type="scientific">Endocarpon pusillum</name>
    <dbReference type="NCBI Taxonomy" id="364733"/>
    <lineage>
        <taxon>Eukaryota</taxon>
        <taxon>Fungi</taxon>
        <taxon>Dikarya</taxon>
        <taxon>Ascomycota</taxon>
        <taxon>Pezizomycotina</taxon>
        <taxon>Eurotiomycetes</taxon>
        <taxon>Chaetothyriomycetidae</taxon>
        <taxon>Verrucariales</taxon>
        <taxon>Verrucariaceae</taxon>
        <taxon>Endocarpon</taxon>
    </lineage>
</organism>
<gene>
    <name evidence="2" type="ORF">GJ744_007230</name>
</gene>
<evidence type="ECO:0000313" key="2">
    <source>
        <dbReference type="EMBL" id="KAF7509916.1"/>
    </source>
</evidence>
<name>A0A8H7AMY3_9EURO</name>
<evidence type="ECO:0000313" key="3">
    <source>
        <dbReference type="Proteomes" id="UP000606974"/>
    </source>
</evidence>
<dbReference type="AlphaFoldDB" id="A0A8H7AMY3"/>
<sequence>MFHARLRLLSLPHNSQLFRVATNRFTTNRSPTKRLKWRQPIVDASWKLFTFLSFPLIIPFFLPNPLRSFIYNPLREHGIFDAITRNTIFRITSQPVLKKKPDQTSSQSIYRPLTTPKEIRLILLEPGDKSDQISCKLIHVPLSWRTRYEALSYNWGDSNKRASVVCDGQTISVTANLHSALRDLRFTDRQRILWADCICINQNDLEEKSAQVKMMGQIYATARRTVVWLGEASDDIKGAFSTLEKAYPRVLLHLPIYFFSTMNPMLRRFVPSLIAKPHLPEPADWNAVNRLLERPCFNVRGLFRRLSYPSTQ</sequence>
<dbReference type="PANTHER" id="PTHR24148:SF64">
    <property type="entry name" value="HETEROKARYON INCOMPATIBILITY DOMAIN-CONTAINING PROTEIN"/>
    <property type="match status" value="1"/>
</dbReference>
<keyword evidence="3" id="KW-1185">Reference proteome</keyword>
<comment type="caution">
    <text evidence="2">The sequence shown here is derived from an EMBL/GenBank/DDBJ whole genome shotgun (WGS) entry which is preliminary data.</text>
</comment>
<evidence type="ECO:0000259" key="1">
    <source>
        <dbReference type="Pfam" id="PF06985"/>
    </source>
</evidence>
<dbReference type="InterPro" id="IPR010730">
    <property type="entry name" value="HET"/>
</dbReference>
<dbReference type="InterPro" id="IPR052895">
    <property type="entry name" value="HetReg/Transcr_Mod"/>
</dbReference>
<reference evidence="2" key="1">
    <citation type="submission" date="2020-02" db="EMBL/GenBank/DDBJ databases">
        <authorList>
            <person name="Palmer J.M."/>
        </authorList>
    </citation>
    <scope>NUCLEOTIDE SEQUENCE</scope>
    <source>
        <strain evidence="2">EPUS1.4</strain>
        <tissue evidence="2">Thallus</tissue>
    </source>
</reference>
<dbReference type="PANTHER" id="PTHR24148">
    <property type="entry name" value="ANKYRIN REPEAT DOMAIN-CONTAINING PROTEIN 39 HOMOLOG-RELATED"/>
    <property type="match status" value="1"/>
</dbReference>
<dbReference type="Proteomes" id="UP000606974">
    <property type="component" value="Unassembled WGS sequence"/>
</dbReference>
<dbReference type="OrthoDB" id="2157530at2759"/>
<protein>
    <recommendedName>
        <fullName evidence="1">Heterokaryon incompatibility domain-containing protein</fullName>
    </recommendedName>
</protein>
<accession>A0A8H7AMY3</accession>
<feature type="domain" description="Heterokaryon incompatibility" evidence="1">
    <location>
        <begin position="148"/>
        <end position="243"/>
    </location>
</feature>
<proteinExistence type="predicted"/>